<sequence>MNSITDFVTIISKILTMKNIFLYTISFKIAPHFIFLLFSCTPSPD</sequence>
<accession>A0A1I7W7K0</accession>
<dbReference type="AlphaFoldDB" id="A0A1I7W7K0"/>
<reference evidence="3" key="1">
    <citation type="submission" date="2016-11" db="UniProtKB">
        <authorList>
            <consortium name="WormBaseParasite"/>
        </authorList>
    </citation>
    <scope>IDENTIFICATION</scope>
</reference>
<dbReference type="WBParaSite" id="Hba_00593">
    <property type="protein sequence ID" value="Hba_00593"/>
    <property type="gene ID" value="Hba_00593"/>
</dbReference>
<feature type="transmembrane region" description="Helical" evidence="1">
    <location>
        <begin position="20"/>
        <end position="38"/>
    </location>
</feature>
<evidence type="ECO:0000313" key="3">
    <source>
        <dbReference type="WBParaSite" id="Hba_00593"/>
    </source>
</evidence>
<evidence type="ECO:0000256" key="1">
    <source>
        <dbReference type="SAM" id="Phobius"/>
    </source>
</evidence>
<dbReference type="Proteomes" id="UP000095283">
    <property type="component" value="Unplaced"/>
</dbReference>
<keyword evidence="1" id="KW-1133">Transmembrane helix</keyword>
<organism evidence="2 3">
    <name type="scientific">Heterorhabditis bacteriophora</name>
    <name type="common">Entomopathogenic nematode worm</name>
    <dbReference type="NCBI Taxonomy" id="37862"/>
    <lineage>
        <taxon>Eukaryota</taxon>
        <taxon>Metazoa</taxon>
        <taxon>Ecdysozoa</taxon>
        <taxon>Nematoda</taxon>
        <taxon>Chromadorea</taxon>
        <taxon>Rhabditida</taxon>
        <taxon>Rhabditina</taxon>
        <taxon>Rhabditomorpha</taxon>
        <taxon>Strongyloidea</taxon>
        <taxon>Heterorhabditidae</taxon>
        <taxon>Heterorhabditis</taxon>
    </lineage>
</organism>
<keyword evidence="1" id="KW-0812">Transmembrane</keyword>
<evidence type="ECO:0000313" key="2">
    <source>
        <dbReference type="Proteomes" id="UP000095283"/>
    </source>
</evidence>
<keyword evidence="2" id="KW-1185">Reference proteome</keyword>
<name>A0A1I7W7K0_HETBA</name>
<keyword evidence="1" id="KW-0472">Membrane</keyword>
<proteinExistence type="predicted"/>
<protein>
    <submittedName>
        <fullName evidence="3">Lipoprotein</fullName>
    </submittedName>
</protein>